<dbReference type="PANTHER" id="PTHR11439:SF470">
    <property type="entry name" value="CYSTEINE-RICH RLK (RECEPTOR-LIKE PROTEIN KINASE) 8"/>
    <property type="match status" value="1"/>
</dbReference>
<keyword evidence="2" id="KW-1185">Reference proteome</keyword>
<dbReference type="CDD" id="cd09272">
    <property type="entry name" value="RNase_HI_RT_Ty1"/>
    <property type="match status" value="1"/>
</dbReference>
<evidence type="ECO:0000313" key="1">
    <source>
        <dbReference type="EMBL" id="CAI9765492.1"/>
    </source>
</evidence>
<evidence type="ECO:0008006" key="3">
    <source>
        <dbReference type="Google" id="ProtNLM"/>
    </source>
</evidence>
<proteinExistence type="predicted"/>
<accession>A0AAD2DSI1</accession>
<dbReference type="Proteomes" id="UP000834106">
    <property type="component" value="Chromosome 7"/>
</dbReference>
<protein>
    <recommendedName>
        <fullName evidence="3">Copia protein</fullName>
    </recommendedName>
</protein>
<gene>
    <name evidence="1" type="ORF">FPE_LOCUS12922</name>
</gene>
<dbReference type="EMBL" id="OU503042">
    <property type="protein sequence ID" value="CAI9765492.1"/>
    <property type="molecule type" value="Genomic_DNA"/>
</dbReference>
<sequence length="107" mass="11879">MAAAVCEFSWLRNILKDLGVLHNKAALLFCDNMSAIHIASNPVFHERTKHIEIDCHLVRDKVQAGEVKTLHIASQEQLADLLTKPLGGNKFKSLLLKMGILNIHSPS</sequence>
<evidence type="ECO:0000313" key="2">
    <source>
        <dbReference type="Proteomes" id="UP000834106"/>
    </source>
</evidence>
<organism evidence="1 2">
    <name type="scientific">Fraxinus pennsylvanica</name>
    <dbReference type="NCBI Taxonomy" id="56036"/>
    <lineage>
        <taxon>Eukaryota</taxon>
        <taxon>Viridiplantae</taxon>
        <taxon>Streptophyta</taxon>
        <taxon>Embryophyta</taxon>
        <taxon>Tracheophyta</taxon>
        <taxon>Spermatophyta</taxon>
        <taxon>Magnoliopsida</taxon>
        <taxon>eudicotyledons</taxon>
        <taxon>Gunneridae</taxon>
        <taxon>Pentapetalae</taxon>
        <taxon>asterids</taxon>
        <taxon>lamiids</taxon>
        <taxon>Lamiales</taxon>
        <taxon>Oleaceae</taxon>
        <taxon>Oleeae</taxon>
        <taxon>Fraxinus</taxon>
    </lineage>
</organism>
<dbReference type="AlphaFoldDB" id="A0AAD2DSI1"/>
<reference evidence="1" key="1">
    <citation type="submission" date="2023-05" db="EMBL/GenBank/DDBJ databases">
        <authorList>
            <person name="Huff M."/>
        </authorList>
    </citation>
    <scope>NUCLEOTIDE SEQUENCE</scope>
</reference>
<dbReference type="PANTHER" id="PTHR11439">
    <property type="entry name" value="GAG-POL-RELATED RETROTRANSPOSON"/>
    <property type="match status" value="1"/>
</dbReference>
<name>A0AAD2DSI1_9LAMI</name>